<gene>
    <name evidence="5" type="ORF">NOG11_00680</name>
</gene>
<reference evidence="5" key="1">
    <citation type="submission" date="2022-07" db="EMBL/GenBank/DDBJ databases">
        <title>Parvularcula maris sp. nov., an algicidal bacterium isolated from seawater.</title>
        <authorList>
            <person name="Li F."/>
        </authorList>
    </citation>
    <scope>NUCLEOTIDE SEQUENCE</scope>
    <source>
        <strain evidence="5">BGMRC 0090</strain>
    </source>
</reference>
<keyword evidence="6" id="KW-1185">Reference proteome</keyword>
<evidence type="ECO:0000259" key="3">
    <source>
        <dbReference type="Pfam" id="PF16313"/>
    </source>
</evidence>
<keyword evidence="5" id="KW-0482">Metalloprotease</keyword>
<feature type="signal peptide" evidence="2">
    <location>
        <begin position="1"/>
        <end position="19"/>
    </location>
</feature>
<keyword evidence="5" id="KW-0378">Hydrolase</keyword>
<evidence type="ECO:0000313" key="6">
    <source>
        <dbReference type="Proteomes" id="UP001142610"/>
    </source>
</evidence>
<organism evidence="5 6">
    <name type="scientific">Parvularcula maris</name>
    <dbReference type="NCBI Taxonomy" id="2965077"/>
    <lineage>
        <taxon>Bacteria</taxon>
        <taxon>Pseudomonadati</taxon>
        <taxon>Pseudomonadota</taxon>
        <taxon>Alphaproteobacteria</taxon>
        <taxon>Parvularculales</taxon>
        <taxon>Parvularculaceae</taxon>
        <taxon>Parvularcula</taxon>
    </lineage>
</organism>
<feature type="domain" description="DUF5117" evidence="4">
    <location>
        <begin position="91"/>
        <end position="270"/>
    </location>
</feature>
<dbReference type="Pfam" id="PF16313">
    <property type="entry name" value="DUF4953"/>
    <property type="match status" value="1"/>
</dbReference>
<dbReference type="InterPro" id="IPR034032">
    <property type="entry name" value="Zn_MMP-like_bac"/>
</dbReference>
<dbReference type="Proteomes" id="UP001142610">
    <property type="component" value="Unassembled WGS sequence"/>
</dbReference>
<dbReference type="GO" id="GO:0008237">
    <property type="term" value="F:metallopeptidase activity"/>
    <property type="evidence" value="ECO:0007669"/>
    <property type="project" value="UniProtKB-KW"/>
</dbReference>
<feature type="domain" description="EcxA zinc-binding" evidence="3">
    <location>
        <begin position="388"/>
        <end position="689"/>
    </location>
</feature>
<dbReference type="EMBL" id="JANIBC010000001">
    <property type="protein sequence ID" value="MCQ8183892.1"/>
    <property type="molecule type" value="Genomic_DNA"/>
</dbReference>
<dbReference type="Gene3D" id="3.40.390.10">
    <property type="entry name" value="Collagenase (Catalytic Domain)"/>
    <property type="match status" value="1"/>
</dbReference>
<dbReference type="PANTHER" id="PTHR38478">
    <property type="entry name" value="PEPTIDASE M1A AND M12B"/>
    <property type="match status" value="1"/>
</dbReference>
<keyword evidence="5" id="KW-0645">Protease</keyword>
<evidence type="ECO:0000259" key="4">
    <source>
        <dbReference type="Pfam" id="PF17148"/>
    </source>
</evidence>
<dbReference type="SUPFAM" id="SSF55486">
    <property type="entry name" value="Metalloproteases ('zincins'), catalytic domain"/>
    <property type="match status" value="1"/>
</dbReference>
<dbReference type="InterPro" id="IPR024079">
    <property type="entry name" value="MetalloPept_cat_dom_sf"/>
</dbReference>
<dbReference type="Pfam" id="PF17148">
    <property type="entry name" value="DUF5117"/>
    <property type="match status" value="1"/>
</dbReference>
<feature type="chain" id="PRO_5040745307" evidence="2">
    <location>
        <begin position="20"/>
        <end position="783"/>
    </location>
</feature>
<comment type="caution">
    <text evidence="5">The sequence shown here is derived from an EMBL/GenBank/DDBJ whole genome shotgun (WGS) entry which is preliminary data.</text>
</comment>
<proteinExistence type="predicted"/>
<dbReference type="CDD" id="cd04276">
    <property type="entry name" value="ZnMc_MMP_like_2"/>
    <property type="match status" value="1"/>
</dbReference>
<evidence type="ECO:0000256" key="2">
    <source>
        <dbReference type="SAM" id="SignalP"/>
    </source>
</evidence>
<dbReference type="PANTHER" id="PTHR38478:SF1">
    <property type="entry name" value="ZINC DEPENDENT METALLOPROTEASE DOMAIN LIPOPROTEIN"/>
    <property type="match status" value="1"/>
</dbReference>
<dbReference type="PROSITE" id="PS51257">
    <property type="entry name" value="PROKAR_LIPOPROTEIN"/>
    <property type="match status" value="1"/>
</dbReference>
<evidence type="ECO:0000256" key="1">
    <source>
        <dbReference type="SAM" id="MobiDB-lite"/>
    </source>
</evidence>
<dbReference type="AlphaFoldDB" id="A0A9X2L843"/>
<dbReference type="InterPro" id="IPR033413">
    <property type="entry name" value="DUF5117"/>
</dbReference>
<name>A0A9X2L843_9PROT</name>
<evidence type="ECO:0000313" key="5">
    <source>
        <dbReference type="EMBL" id="MCQ8183892.1"/>
    </source>
</evidence>
<feature type="region of interest" description="Disordered" evidence="1">
    <location>
        <begin position="759"/>
        <end position="783"/>
    </location>
</feature>
<protein>
    <submittedName>
        <fullName evidence="5">Zinc-dependent metalloprotease</fullName>
    </submittedName>
</protein>
<sequence length="783" mass="84382">MRNLLLISAAAMLMACSGADTPENQDDETEIAESVSGFLPLELTEDGRLIATLPPADENGVNLRAIHAMSLTAGLGSNPIGLDRGFGERGRVIRFRTNGSRVTVEAENSAFRASAENEDERRAVEESFGRSILFSKTAEEVTDNGVRVDVTDLFLSDLLGIGEVLDGFSLDKERSMLSQGSVLGFDDNTEIDVELTFSGNEPQTEIQRTAPYAKAVTLTLHHTLARLPGEGYEMKPADARFGTFEAVVYDYSAPLNEEVPRAFALRHRIEEGEPIVFYVDRGAPEPVKSALIEGAGWWAEGFEAAGLPDMYRVEELPEGIHPSDIRYNVIRWVHRQTRGWSYGGAVADPRTGEMLKGNVILGSQRVRQDRMIFEGLAGTGATGSGNADDPTEMSLARIRQLAAHEVGHALGFGHNFAASTADRSSVMDYPAPFVIARNGELDFSQVYDTGLGEWDKLTVRWLYGGEDAVTLIEEAREKGLPFIQDGHGRGAGTAHPQAAVWDNGNDPVAELANVIEVRRIALENFGEDRVAEGQAADRLRQVLVPIYLYHRYQTAAAAKSIGGASFAYGQAGGDPTPVEVVPAEQQREALDAVMRTLTPSFLAVSEDLLAQLPPGAGAMPFASAREQFGSETGAVFDLMSAAEASADITLGAILAPARLERLAQFHARRSDNPSVAEVLDTLIRRTLNAESTNGQEEALARLVEARLVAALITADGDGLSTAVRAELQSALRSLAAFLDRRPDAQSAFLAAEIESHLQAPAMSRSRVPEEPVIPPGSPIGSTH</sequence>
<dbReference type="RefSeq" id="WP_256617696.1">
    <property type="nucleotide sequence ID" value="NZ_JANIBC010000001.1"/>
</dbReference>
<dbReference type="InterPro" id="IPR032534">
    <property type="entry name" value="EcxA_zinc-bd"/>
</dbReference>
<keyword evidence="2" id="KW-0732">Signal</keyword>
<accession>A0A9X2L843</accession>